<evidence type="ECO:0000259" key="2">
    <source>
        <dbReference type="Pfam" id="PF01548"/>
    </source>
</evidence>
<protein>
    <submittedName>
        <fullName evidence="4">IS110 family transposase</fullName>
    </submittedName>
</protein>
<dbReference type="PANTHER" id="PTHR33055:SF16">
    <property type="entry name" value="TRANSPOSASE FOR INSERTION SEQUENCE ELEMENT IS1547"/>
    <property type="match status" value="1"/>
</dbReference>
<sequence length="348" mass="37679">MQGPKTDITIGVDAHLDTHVAVALDSEGRLLSTTSIPTTGDGYSQFVSWAAQLGDITQVGIEGTATFGAGLARHLAGLGVHVIDVDQPDRRLRRTRGKTDAIDAEIAARAVLNGSQRTIAKSANGDVESLRTLRIARRSALKARTQAANQIRSLLVTAPEELRSGLRSLSLDRLITSASAWRHVAPQTTTAATKLALRALARRYQALTAEITDLDRDIRVLTARVAPELLALRGVGPDTAAALLIAAGDNPERLRSESSFAHLCGVAPLPVSSGKKRRHRLNRGGNRDANRALYTIVLGRMRLDERTRAYVARRTAEGLSKRDIMRCLKRYVVRDVFRVLRGASSPLA</sequence>
<comment type="caution">
    <text evidence="4">The sequence shown here is derived from an EMBL/GenBank/DDBJ whole genome shotgun (WGS) entry which is preliminary data.</text>
</comment>
<dbReference type="GO" id="GO:0006313">
    <property type="term" value="P:DNA transposition"/>
    <property type="evidence" value="ECO:0007669"/>
    <property type="project" value="InterPro"/>
</dbReference>
<gene>
    <name evidence="4" type="ORF">JF886_01510</name>
</gene>
<evidence type="ECO:0000259" key="3">
    <source>
        <dbReference type="Pfam" id="PF02371"/>
    </source>
</evidence>
<dbReference type="InterPro" id="IPR003346">
    <property type="entry name" value="Transposase_20"/>
</dbReference>
<feature type="domain" description="Transposase IS110-like N-terminal" evidence="2">
    <location>
        <begin position="10"/>
        <end position="156"/>
    </location>
</feature>
<reference evidence="4 5" key="1">
    <citation type="submission" date="2020-10" db="EMBL/GenBank/DDBJ databases">
        <title>Ca. Dormibacterota MAGs.</title>
        <authorList>
            <person name="Montgomery K."/>
        </authorList>
    </citation>
    <scope>NUCLEOTIDE SEQUENCE [LARGE SCALE GENOMIC DNA]</scope>
    <source>
        <strain evidence="4">SC8812_S17_18</strain>
    </source>
</reference>
<keyword evidence="1" id="KW-0175">Coiled coil</keyword>
<feature type="domain" description="Transposase IS116/IS110/IS902 C-terminal" evidence="3">
    <location>
        <begin position="229"/>
        <end position="311"/>
    </location>
</feature>
<dbReference type="GO" id="GO:0004803">
    <property type="term" value="F:transposase activity"/>
    <property type="evidence" value="ECO:0007669"/>
    <property type="project" value="InterPro"/>
</dbReference>
<proteinExistence type="predicted"/>
<dbReference type="Pfam" id="PF02371">
    <property type="entry name" value="Transposase_20"/>
    <property type="match status" value="1"/>
</dbReference>
<accession>A0A934JR59</accession>
<feature type="coiled-coil region" evidence="1">
    <location>
        <begin position="197"/>
        <end position="224"/>
    </location>
</feature>
<dbReference type="AlphaFoldDB" id="A0A934JR59"/>
<evidence type="ECO:0000256" key="1">
    <source>
        <dbReference type="SAM" id="Coils"/>
    </source>
</evidence>
<dbReference type="Proteomes" id="UP000606991">
    <property type="component" value="Unassembled WGS sequence"/>
</dbReference>
<dbReference type="InterPro" id="IPR047650">
    <property type="entry name" value="Transpos_IS110"/>
</dbReference>
<dbReference type="GO" id="GO:0003677">
    <property type="term" value="F:DNA binding"/>
    <property type="evidence" value="ECO:0007669"/>
    <property type="project" value="InterPro"/>
</dbReference>
<dbReference type="PANTHER" id="PTHR33055">
    <property type="entry name" value="TRANSPOSASE FOR INSERTION SEQUENCE ELEMENT IS1111A"/>
    <property type="match status" value="1"/>
</dbReference>
<dbReference type="NCBIfam" id="NF033542">
    <property type="entry name" value="transpos_IS110"/>
    <property type="match status" value="1"/>
</dbReference>
<name>A0A934JR59_9BACT</name>
<evidence type="ECO:0000313" key="5">
    <source>
        <dbReference type="Proteomes" id="UP000606991"/>
    </source>
</evidence>
<dbReference type="EMBL" id="JAEKNS010000023">
    <property type="protein sequence ID" value="MBJ7593532.1"/>
    <property type="molecule type" value="Genomic_DNA"/>
</dbReference>
<dbReference type="Pfam" id="PF01548">
    <property type="entry name" value="DEDD_Tnp_IS110"/>
    <property type="match status" value="1"/>
</dbReference>
<organism evidence="4 5">
    <name type="scientific">Candidatus Aeolococcus gillhamiae</name>
    <dbReference type="NCBI Taxonomy" id="3127015"/>
    <lineage>
        <taxon>Bacteria</taxon>
        <taxon>Bacillati</taxon>
        <taxon>Candidatus Dormiibacterota</taxon>
        <taxon>Candidatus Dormibacteria</taxon>
        <taxon>Candidatus Aeolococcales</taxon>
        <taxon>Candidatus Aeolococcaceae</taxon>
        <taxon>Candidatus Aeolococcus</taxon>
    </lineage>
</organism>
<dbReference type="InterPro" id="IPR002525">
    <property type="entry name" value="Transp_IS110-like_N"/>
</dbReference>
<evidence type="ECO:0000313" key="4">
    <source>
        <dbReference type="EMBL" id="MBJ7593532.1"/>
    </source>
</evidence>